<evidence type="ECO:0000313" key="3">
    <source>
        <dbReference type="EMBL" id="ALV08059.1"/>
    </source>
</evidence>
<dbReference type="SMART" id="SM00267">
    <property type="entry name" value="GGDEF"/>
    <property type="match status" value="1"/>
</dbReference>
<proteinExistence type="predicted"/>
<dbReference type="EMBL" id="CP013729">
    <property type="protein sequence ID" value="ALV08059.1"/>
    <property type="molecule type" value="Genomic_DNA"/>
</dbReference>
<dbReference type="GO" id="GO:1902201">
    <property type="term" value="P:negative regulation of bacterial-type flagellum-dependent cell motility"/>
    <property type="evidence" value="ECO:0007669"/>
    <property type="project" value="TreeGrafter"/>
</dbReference>
<dbReference type="KEGG" id="rdp:RD2015_3603"/>
<dbReference type="InterPro" id="IPR050469">
    <property type="entry name" value="Diguanylate_Cyclase"/>
</dbReference>
<dbReference type="NCBIfam" id="TIGR00254">
    <property type="entry name" value="GGDEF"/>
    <property type="match status" value="1"/>
</dbReference>
<dbReference type="AlphaFoldDB" id="A0A0U3N792"/>
<organism evidence="3 4">
    <name type="scientific">Roseateles depolymerans</name>
    <dbReference type="NCBI Taxonomy" id="76731"/>
    <lineage>
        <taxon>Bacteria</taxon>
        <taxon>Pseudomonadati</taxon>
        <taxon>Pseudomonadota</taxon>
        <taxon>Betaproteobacteria</taxon>
        <taxon>Burkholderiales</taxon>
        <taxon>Sphaerotilaceae</taxon>
        <taxon>Roseateles</taxon>
    </lineage>
</organism>
<dbReference type="EC" id="2.7.7.65" evidence="1"/>
<dbReference type="CDD" id="cd01949">
    <property type="entry name" value="GGDEF"/>
    <property type="match status" value="1"/>
</dbReference>
<dbReference type="GO" id="GO:0043709">
    <property type="term" value="P:cell adhesion involved in single-species biofilm formation"/>
    <property type="evidence" value="ECO:0007669"/>
    <property type="project" value="TreeGrafter"/>
</dbReference>
<dbReference type="PANTHER" id="PTHR45138:SF9">
    <property type="entry name" value="DIGUANYLATE CYCLASE DGCM-RELATED"/>
    <property type="match status" value="1"/>
</dbReference>
<dbReference type="GO" id="GO:0052621">
    <property type="term" value="F:diguanylate cyclase activity"/>
    <property type="evidence" value="ECO:0007669"/>
    <property type="project" value="UniProtKB-EC"/>
</dbReference>
<dbReference type="Proteomes" id="UP000060699">
    <property type="component" value="Chromosome"/>
</dbReference>
<evidence type="ECO:0000256" key="1">
    <source>
        <dbReference type="ARBA" id="ARBA00012528"/>
    </source>
</evidence>
<dbReference type="GO" id="GO:0005886">
    <property type="term" value="C:plasma membrane"/>
    <property type="evidence" value="ECO:0007669"/>
    <property type="project" value="TreeGrafter"/>
</dbReference>
<evidence type="ECO:0000256" key="2">
    <source>
        <dbReference type="ARBA" id="ARBA00034247"/>
    </source>
</evidence>
<comment type="catalytic activity">
    <reaction evidence="2">
        <text>2 GTP = 3',3'-c-di-GMP + 2 diphosphate</text>
        <dbReference type="Rhea" id="RHEA:24898"/>
        <dbReference type="ChEBI" id="CHEBI:33019"/>
        <dbReference type="ChEBI" id="CHEBI:37565"/>
        <dbReference type="ChEBI" id="CHEBI:58805"/>
        <dbReference type="EC" id="2.7.7.65"/>
    </reaction>
</comment>
<dbReference type="OrthoDB" id="9813903at2"/>
<dbReference type="InterPro" id="IPR000160">
    <property type="entry name" value="GGDEF_dom"/>
</dbReference>
<sequence length="341" mass="37444">MRYSENIAESAKALRAALPLMSRQRAALHPVSYAVWYEHVVSMNAALSRELLALTEDGRCLDEAQTWSLYQRHIAELDEDRAVHLSREVGQALGGVSECTDQASHQIHHYARALAHWQRALAQAGPGQHTQVLAAAVQGTQDMQAAVSSLQARLELTRQEVARLRQEVQRVRNEALLDPLTGLGNKRAFEKALAGCLRSPDAGTPVAPCLVLGDIDNFHQLRQSLDEHQLADVVHQVAKVVRSVAQSHHVAVRLEEHAFALLMPGAGLHEAHLLAEQWRHGAGQVGLDAAHRVSLSVGVTQLGRDEPAQRFLLRAHEALLASRAEGRNRVTVLPSDERFAA</sequence>
<dbReference type="PANTHER" id="PTHR45138">
    <property type="entry name" value="REGULATORY COMPONENTS OF SENSORY TRANSDUCTION SYSTEM"/>
    <property type="match status" value="1"/>
</dbReference>
<evidence type="ECO:0000313" key="4">
    <source>
        <dbReference type="Proteomes" id="UP000060699"/>
    </source>
</evidence>
<reference evidence="3 4" key="1">
    <citation type="submission" date="2015-12" db="EMBL/GenBank/DDBJ databases">
        <title>Complete genome of Roseateles depolymerans KCTC 42856.</title>
        <authorList>
            <person name="Kim K.M."/>
        </authorList>
    </citation>
    <scope>NUCLEOTIDE SEQUENCE [LARGE SCALE GENOMIC DNA]</scope>
    <source>
        <strain evidence="3 4">KCTC 42856</strain>
    </source>
</reference>
<keyword evidence="4" id="KW-1185">Reference proteome</keyword>
<dbReference type="Gene3D" id="3.30.70.270">
    <property type="match status" value="1"/>
</dbReference>
<protein>
    <recommendedName>
        <fullName evidence="1">diguanylate cyclase</fullName>
        <ecNumber evidence="1">2.7.7.65</ecNumber>
    </recommendedName>
</protein>
<dbReference type="STRING" id="76731.RD2015_3603"/>
<dbReference type="PROSITE" id="PS50887">
    <property type="entry name" value="GGDEF"/>
    <property type="match status" value="1"/>
</dbReference>
<accession>A0A0U3N792</accession>
<dbReference type="InterPro" id="IPR029787">
    <property type="entry name" value="Nucleotide_cyclase"/>
</dbReference>
<dbReference type="SUPFAM" id="SSF55073">
    <property type="entry name" value="Nucleotide cyclase"/>
    <property type="match status" value="1"/>
</dbReference>
<name>A0A0U3N792_9BURK</name>
<dbReference type="RefSeq" id="WP_058936082.1">
    <property type="nucleotide sequence ID" value="NZ_CP013729.1"/>
</dbReference>
<gene>
    <name evidence="3" type="ORF">RD2015_3603</name>
</gene>
<dbReference type="Pfam" id="PF00990">
    <property type="entry name" value="GGDEF"/>
    <property type="match status" value="1"/>
</dbReference>
<dbReference type="InterPro" id="IPR043128">
    <property type="entry name" value="Rev_trsase/Diguanyl_cyclase"/>
</dbReference>